<dbReference type="EMBL" id="MU838997">
    <property type="protein sequence ID" value="KAK1772747.1"/>
    <property type="molecule type" value="Genomic_DNA"/>
</dbReference>
<keyword evidence="1" id="KW-0812">Transmembrane</keyword>
<organism evidence="2 3">
    <name type="scientific">Phialemonium atrogriseum</name>
    <dbReference type="NCBI Taxonomy" id="1093897"/>
    <lineage>
        <taxon>Eukaryota</taxon>
        <taxon>Fungi</taxon>
        <taxon>Dikarya</taxon>
        <taxon>Ascomycota</taxon>
        <taxon>Pezizomycotina</taxon>
        <taxon>Sordariomycetes</taxon>
        <taxon>Sordariomycetidae</taxon>
        <taxon>Cephalothecales</taxon>
        <taxon>Cephalothecaceae</taxon>
        <taxon>Phialemonium</taxon>
    </lineage>
</organism>
<dbReference type="RefSeq" id="XP_060288960.1">
    <property type="nucleotide sequence ID" value="XM_060425389.1"/>
</dbReference>
<proteinExistence type="predicted"/>
<name>A0AAJ0CCH3_9PEZI</name>
<protein>
    <submittedName>
        <fullName evidence="2">Uncharacterized protein</fullName>
    </submittedName>
</protein>
<feature type="transmembrane region" description="Helical" evidence="1">
    <location>
        <begin position="69"/>
        <end position="92"/>
    </location>
</feature>
<evidence type="ECO:0000256" key="1">
    <source>
        <dbReference type="SAM" id="Phobius"/>
    </source>
</evidence>
<sequence>MPLQGSQWGIPAILVWTPASFVRHHWLSGSVALAARAVPARILCIPGTYPKLGGGLQHPKKQSVVAHWYWHWQLGGALGLYAVELPLLLFLLHNRHNLRAQSVSRPKLRALGTCRDALTVCWVDRYTSCFAEKERKDTTSHSRTLPRPFPSRALSLHRFWTDSLAPAAWLPGRSLH</sequence>
<evidence type="ECO:0000313" key="3">
    <source>
        <dbReference type="Proteomes" id="UP001244011"/>
    </source>
</evidence>
<dbReference type="GeneID" id="85308576"/>
<dbReference type="Proteomes" id="UP001244011">
    <property type="component" value="Unassembled WGS sequence"/>
</dbReference>
<keyword evidence="1" id="KW-0472">Membrane</keyword>
<accession>A0AAJ0CCH3</accession>
<comment type="caution">
    <text evidence="2">The sequence shown here is derived from an EMBL/GenBank/DDBJ whole genome shotgun (WGS) entry which is preliminary data.</text>
</comment>
<reference evidence="2" key="1">
    <citation type="submission" date="2023-06" db="EMBL/GenBank/DDBJ databases">
        <title>Genome-scale phylogeny and comparative genomics of the fungal order Sordariales.</title>
        <authorList>
            <consortium name="Lawrence Berkeley National Laboratory"/>
            <person name="Hensen N."/>
            <person name="Bonometti L."/>
            <person name="Westerberg I."/>
            <person name="Brannstrom I.O."/>
            <person name="Guillou S."/>
            <person name="Cros-Aarteil S."/>
            <person name="Calhoun S."/>
            <person name="Haridas S."/>
            <person name="Kuo A."/>
            <person name="Mondo S."/>
            <person name="Pangilinan J."/>
            <person name="Riley R."/>
            <person name="Labutti K."/>
            <person name="Andreopoulos B."/>
            <person name="Lipzen A."/>
            <person name="Chen C."/>
            <person name="Yanf M."/>
            <person name="Daum C."/>
            <person name="Ng V."/>
            <person name="Clum A."/>
            <person name="Steindorff A."/>
            <person name="Ohm R."/>
            <person name="Martin F."/>
            <person name="Silar P."/>
            <person name="Natvig D."/>
            <person name="Lalanne C."/>
            <person name="Gautier V."/>
            <person name="Ament-Velasquez S.L."/>
            <person name="Kruys A."/>
            <person name="Hutchinson M.I."/>
            <person name="Powell A.J."/>
            <person name="Barry K."/>
            <person name="Miller A.N."/>
            <person name="Grigoriev I.V."/>
            <person name="Debuchy R."/>
            <person name="Gladieux P."/>
            <person name="Thoren M.H."/>
            <person name="Johannesson H."/>
        </authorList>
    </citation>
    <scope>NUCLEOTIDE SEQUENCE</scope>
    <source>
        <strain evidence="2">8032-3</strain>
    </source>
</reference>
<keyword evidence="1" id="KW-1133">Transmembrane helix</keyword>
<evidence type="ECO:0000313" key="2">
    <source>
        <dbReference type="EMBL" id="KAK1772747.1"/>
    </source>
</evidence>
<gene>
    <name evidence="2" type="ORF">QBC33DRAFT_484011</name>
</gene>
<dbReference type="AlphaFoldDB" id="A0AAJ0CCH3"/>
<keyword evidence="3" id="KW-1185">Reference proteome</keyword>